<protein>
    <recommendedName>
        <fullName evidence="4">DUF2269 family protein</fullName>
    </recommendedName>
</protein>
<keyword evidence="3" id="KW-1185">Reference proteome</keyword>
<proteinExistence type="predicted"/>
<dbReference type="RefSeq" id="WP_284240782.1">
    <property type="nucleotide sequence ID" value="NZ_BSSQ01000016.1"/>
</dbReference>
<dbReference type="Proteomes" id="UP001157114">
    <property type="component" value="Unassembled WGS sequence"/>
</dbReference>
<dbReference type="EMBL" id="BSSQ01000016">
    <property type="protein sequence ID" value="GLX70025.1"/>
    <property type="molecule type" value="Genomic_DNA"/>
</dbReference>
<keyword evidence="1" id="KW-0812">Transmembrane</keyword>
<reference evidence="2 3" key="1">
    <citation type="submission" date="2023-03" db="EMBL/GenBank/DDBJ databases">
        <title>Draft genome sequence of the bacteria which degrade cell wall of Tricholomamatutake.</title>
        <authorList>
            <person name="Konishi Y."/>
            <person name="Fukuta Y."/>
            <person name="Shirasaka N."/>
        </authorList>
    </citation>
    <scope>NUCLEOTIDE SEQUENCE [LARGE SCALE GENOMIC DNA]</scope>
    <source>
        <strain evidence="3">mu1</strain>
    </source>
</reference>
<evidence type="ECO:0000256" key="1">
    <source>
        <dbReference type="SAM" id="Phobius"/>
    </source>
</evidence>
<comment type="caution">
    <text evidence="2">The sequence shown here is derived from an EMBL/GenBank/DDBJ whole genome shotgun (WGS) entry which is preliminary data.</text>
</comment>
<dbReference type="InterPro" id="IPR018729">
    <property type="entry name" value="DUF2269_transmembrane"/>
</dbReference>
<evidence type="ECO:0000313" key="3">
    <source>
        <dbReference type="Proteomes" id="UP001157114"/>
    </source>
</evidence>
<evidence type="ECO:0008006" key="4">
    <source>
        <dbReference type="Google" id="ProtNLM"/>
    </source>
</evidence>
<feature type="transmembrane region" description="Helical" evidence="1">
    <location>
        <begin position="129"/>
        <end position="148"/>
    </location>
</feature>
<accession>A0ABQ6GID8</accession>
<evidence type="ECO:0000313" key="2">
    <source>
        <dbReference type="EMBL" id="GLX70025.1"/>
    </source>
</evidence>
<keyword evidence="1" id="KW-1133">Transmembrane helix</keyword>
<feature type="transmembrane region" description="Helical" evidence="1">
    <location>
        <begin position="6"/>
        <end position="30"/>
    </location>
</feature>
<organism evidence="2 3">
    <name type="scientific">Paenibacillus glycanilyticus</name>
    <dbReference type="NCBI Taxonomy" id="126569"/>
    <lineage>
        <taxon>Bacteria</taxon>
        <taxon>Bacillati</taxon>
        <taxon>Bacillota</taxon>
        <taxon>Bacilli</taxon>
        <taxon>Bacillales</taxon>
        <taxon>Paenibacillaceae</taxon>
        <taxon>Paenibacillus</taxon>
    </lineage>
</organism>
<feature type="transmembrane region" description="Helical" evidence="1">
    <location>
        <begin position="51"/>
        <end position="70"/>
    </location>
</feature>
<name>A0ABQ6GID8_9BACL</name>
<keyword evidence="1" id="KW-0472">Membrane</keyword>
<gene>
    <name evidence="2" type="ORF">MU1_43710</name>
</gene>
<sequence length="152" mass="17060">MLSWYSLVLFIHILAAVMGLGTAFGFPLLARSAKNATQAKFTLELLKNMEIMPKVGSITLLLTGIILAIQEPDLFTTGWYIASIVLYLLAQVIVIGMFPKFANAQMAVLENHRTEDIPSEFRVIGKKSLQWELVTHFLAFLLILLMVFKPTF</sequence>
<feature type="transmembrane region" description="Helical" evidence="1">
    <location>
        <begin position="76"/>
        <end position="98"/>
    </location>
</feature>
<dbReference type="Pfam" id="PF10027">
    <property type="entry name" value="DUF2269"/>
    <property type="match status" value="1"/>
</dbReference>